<feature type="chain" id="PRO_5012458043" description="CopC domain-containing protein" evidence="3">
    <location>
        <begin position="19"/>
        <end position="448"/>
    </location>
</feature>
<feature type="transmembrane region" description="Helical" evidence="2">
    <location>
        <begin position="160"/>
        <end position="181"/>
    </location>
</feature>
<dbReference type="Proteomes" id="UP000186040">
    <property type="component" value="Unassembled WGS sequence"/>
</dbReference>
<dbReference type="InterPro" id="IPR017868">
    <property type="entry name" value="Filamin/ABP280_repeat-like"/>
</dbReference>
<feature type="region of interest" description="Disordered" evidence="1">
    <location>
        <begin position="300"/>
        <end position="320"/>
    </location>
</feature>
<feature type="transmembrane region" description="Helical" evidence="2">
    <location>
        <begin position="133"/>
        <end position="153"/>
    </location>
</feature>
<dbReference type="PROSITE" id="PS50194">
    <property type="entry name" value="FILAMIN_REPEAT"/>
    <property type="match status" value="1"/>
</dbReference>
<keyword evidence="3" id="KW-0732">Signal</keyword>
<evidence type="ECO:0000313" key="5">
    <source>
        <dbReference type="Proteomes" id="UP000186040"/>
    </source>
</evidence>
<dbReference type="AlphaFoldDB" id="A0A1Q9LL98"/>
<gene>
    <name evidence="4" type="ORF">BJP25_21640</name>
</gene>
<reference evidence="4 5" key="1">
    <citation type="submission" date="2016-10" db="EMBL/GenBank/DDBJ databases">
        <title>The Draft Genome Sequence of Actinokineospora bangkokensis 44EHWT reveals the biosynthetic pathway of antifungal compounds Thailandins with unusual extender unit butylmalonyl-CoA.</title>
        <authorList>
            <person name="Greule A."/>
            <person name="Intra B."/>
            <person name="Flemming S."/>
            <person name="Rommel M.G."/>
            <person name="Panbangred W."/>
            <person name="Bechthold A."/>
        </authorList>
    </citation>
    <scope>NUCLEOTIDE SEQUENCE [LARGE SCALE GENOMIC DNA]</scope>
    <source>
        <strain evidence="4 5">44EHW</strain>
    </source>
</reference>
<keyword evidence="2" id="KW-0812">Transmembrane</keyword>
<keyword evidence="5" id="KW-1185">Reference proteome</keyword>
<evidence type="ECO:0000256" key="1">
    <source>
        <dbReference type="SAM" id="MobiDB-lite"/>
    </source>
</evidence>
<keyword evidence="2" id="KW-1133">Transmembrane helix</keyword>
<accession>A0A1Q9LL98</accession>
<dbReference type="EMBL" id="MKQR01000016">
    <property type="protein sequence ID" value="OLR92764.1"/>
    <property type="molecule type" value="Genomic_DNA"/>
</dbReference>
<dbReference type="STRING" id="1193682.BJP25_21640"/>
<keyword evidence="2" id="KW-0472">Membrane</keyword>
<evidence type="ECO:0008006" key="6">
    <source>
        <dbReference type="Google" id="ProtNLM"/>
    </source>
</evidence>
<evidence type="ECO:0000256" key="2">
    <source>
        <dbReference type="SAM" id="Phobius"/>
    </source>
</evidence>
<evidence type="ECO:0000256" key="3">
    <source>
        <dbReference type="SAM" id="SignalP"/>
    </source>
</evidence>
<organism evidence="4 5">
    <name type="scientific">Actinokineospora bangkokensis</name>
    <dbReference type="NCBI Taxonomy" id="1193682"/>
    <lineage>
        <taxon>Bacteria</taxon>
        <taxon>Bacillati</taxon>
        <taxon>Actinomycetota</taxon>
        <taxon>Actinomycetes</taxon>
        <taxon>Pseudonocardiales</taxon>
        <taxon>Pseudonocardiaceae</taxon>
        <taxon>Actinokineospora</taxon>
    </lineage>
</organism>
<name>A0A1Q9LL98_9PSEU</name>
<proteinExistence type="predicted"/>
<sequence length="448" mass="45382">MVALVGVLLVVFAPPAWADGAPLGADLHVAQTLGERELTVVVRRVEGAPAPVSVDVVSHVGTAPGELRLRAVPPGGSAVSESVVRVGPPGATSTTLTIDRFGPWDLELDDGAGNTARIPFTVLERVTQTWERATYGGFVAAGVFLVLALGFALRRGVGAGAVTAGAGVLVSITVAATAALLSASTPVAAPALDGSRPPANMAVRAEPARAGSPTAVVLDLTDAATGRPVDDLRAQHAAFVHLVVVSPSGVLSHLHPVRAAAGEYRAAFTPGEGGRFAVSAELSRAGAGVAQVRGSFDVAGKPRASTVPSGPGKRAAGTAQVEVTADRLVAGRPTTLTADFGGPADLQPWLGMRGHLVVIGPLPPGAPVGEAALAAPVWAHAHAMVPTTPGAVGGEPDETVAAYDPHVDWTFTFPRPGQYRLWFQAERGYQVLTAPALLDIAATPGGTP</sequence>
<comment type="caution">
    <text evidence="4">The sequence shown here is derived from an EMBL/GenBank/DDBJ whole genome shotgun (WGS) entry which is preliminary data.</text>
</comment>
<evidence type="ECO:0000313" key="4">
    <source>
        <dbReference type="EMBL" id="OLR92764.1"/>
    </source>
</evidence>
<protein>
    <recommendedName>
        <fullName evidence="6">CopC domain-containing protein</fullName>
    </recommendedName>
</protein>
<feature type="signal peptide" evidence="3">
    <location>
        <begin position="1"/>
        <end position="18"/>
    </location>
</feature>